<keyword evidence="1" id="KW-1133">Transmembrane helix</keyword>
<comment type="caution">
    <text evidence="2">The sequence shown here is derived from an EMBL/GenBank/DDBJ whole genome shotgun (WGS) entry which is preliminary data.</text>
</comment>
<gene>
    <name evidence="2" type="ORF">Fcan01_01534</name>
</gene>
<feature type="transmembrane region" description="Helical" evidence="1">
    <location>
        <begin position="21"/>
        <end position="42"/>
    </location>
</feature>
<evidence type="ECO:0000313" key="3">
    <source>
        <dbReference type="Proteomes" id="UP000198287"/>
    </source>
</evidence>
<keyword evidence="1" id="KW-0472">Membrane</keyword>
<feature type="transmembrane region" description="Helical" evidence="1">
    <location>
        <begin position="78"/>
        <end position="95"/>
    </location>
</feature>
<keyword evidence="3" id="KW-1185">Reference proteome</keyword>
<organism evidence="2 3">
    <name type="scientific">Folsomia candida</name>
    <name type="common">Springtail</name>
    <dbReference type="NCBI Taxonomy" id="158441"/>
    <lineage>
        <taxon>Eukaryota</taxon>
        <taxon>Metazoa</taxon>
        <taxon>Ecdysozoa</taxon>
        <taxon>Arthropoda</taxon>
        <taxon>Hexapoda</taxon>
        <taxon>Collembola</taxon>
        <taxon>Entomobryomorpha</taxon>
        <taxon>Isotomoidea</taxon>
        <taxon>Isotomidae</taxon>
        <taxon>Proisotominae</taxon>
        <taxon>Folsomia</taxon>
    </lineage>
</organism>
<dbReference type="AlphaFoldDB" id="A0A226EZI7"/>
<protein>
    <submittedName>
        <fullName evidence="2">Uncharacterized protein</fullName>
    </submittedName>
</protein>
<keyword evidence="1" id="KW-0812">Transmembrane</keyword>
<dbReference type="Proteomes" id="UP000198287">
    <property type="component" value="Unassembled WGS sequence"/>
</dbReference>
<evidence type="ECO:0000256" key="1">
    <source>
        <dbReference type="SAM" id="Phobius"/>
    </source>
</evidence>
<proteinExistence type="predicted"/>
<dbReference type="EMBL" id="LNIX01000001">
    <property type="protein sequence ID" value="OXA62577.1"/>
    <property type="molecule type" value="Genomic_DNA"/>
</dbReference>
<accession>A0A226EZI7</accession>
<feature type="transmembrane region" description="Helical" evidence="1">
    <location>
        <begin position="54"/>
        <end position="72"/>
    </location>
</feature>
<name>A0A226EZI7_FOLCA</name>
<sequence>MLTNPLILSILWWGDGSASDKYFICLGISSIIWVFTTALLWFGWWEEHLVSIQAWLGINISFLVLEIIGLLFTGLKGFGALVTHIIAFLMVYNYAEMLNEKKGGVPMERFV</sequence>
<reference evidence="2 3" key="1">
    <citation type="submission" date="2015-12" db="EMBL/GenBank/DDBJ databases">
        <title>The genome of Folsomia candida.</title>
        <authorList>
            <person name="Faddeeva A."/>
            <person name="Derks M.F."/>
            <person name="Anvar Y."/>
            <person name="Smit S."/>
            <person name="Van Straalen N."/>
            <person name="Roelofs D."/>
        </authorList>
    </citation>
    <scope>NUCLEOTIDE SEQUENCE [LARGE SCALE GENOMIC DNA]</scope>
    <source>
        <strain evidence="2 3">VU population</strain>
        <tissue evidence="2">Whole body</tissue>
    </source>
</reference>
<evidence type="ECO:0000313" key="2">
    <source>
        <dbReference type="EMBL" id="OXA62577.1"/>
    </source>
</evidence>